<dbReference type="Proteomes" id="UP000014074">
    <property type="component" value="Unassembled WGS sequence"/>
</dbReference>
<dbReference type="EMBL" id="KB933107">
    <property type="protein sequence ID" value="EOO00115.1"/>
    <property type="molecule type" value="Genomic_DNA"/>
</dbReference>
<accession>R8BLH1</accession>
<evidence type="ECO:0000313" key="6">
    <source>
        <dbReference type="EMBL" id="EOO00115.1"/>
    </source>
</evidence>
<dbReference type="eggNOG" id="KOG2533">
    <property type="taxonomic scope" value="Eukaryota"/>
</dbReference>
<dbReference type="GO" id="GO:0016020">
    <property type="term" value="C:membrane"/>
    <property type="evidence" value="ECO:0007669"/>
    <property type="project" value="UniProtKB-SubCell"/>
</dbReference>
<gene>
    <name evidence="6" type="ORF">UCRPA7_4388</name>
</gene>
<keyword evidence="7" id="KW-1185">Reference proteome</keyword>
<keyword evidence="5" id="KW-0472">Membrane</keyword>
<comment type="subcellular location">
    <subcellularLocation>
        <location evidence="1">Membrane</location>
        <topology evidence="1">Multi-pass membrane protein</topology>
    </subcellularLocation>
</comment>
<dbReference type="AlphaFoldDB" id="R8BLH1"/>
<evidence type="ECO:0000256" key="3">
    <source>
        <dbReference type="ARBA" id="ARBA00022692"/>
    </source>
</evidence>
<dbReference type="HOGENOM" id="CLU_1887205_0_0_1"/>
<dbReference type="Gene3D" id="1.20.1250.20">
    <property type="entry name" value="MFS general substrate transporter like domains"/>
    <property type="match status" value="1"/>
</dbReference>
<dbReference type="PANTHER" id="PTHR43791">
    <property type="entry name" value="PERMEASE-RELATED"/>
    <property type="match status" value="1"/>
</dbReference>
<sequence>MAPKSSEIVPDNDTQSIQHGTMDKTISGGHGDIALNLAYELDAGYEPSPEVERRVRRKIDFILLPLISCTATLSFLDKVSNNYANNYGLSTVLGMHGDQFSWSASIFYFAFLIWQPAVSYMTQHFPLGKLISVSL</sequence>
<evidence type="ECO:0000313" key="7">
    <source>
        <dbReference type="Proteomes" id="UP000014074"/>
    </source>
</evidence>
<dbReference type="KEGG" id="tmn:UCRPA7_4388"/>
<evidence type="ECO:0000256" key="2">
    <source>
        <dbReference type="ARBA" id="ARBA00022448"/>
    </source>
</evidence>
<proteinExistence type="predicted"/>
<dbReference type="RefSeq" id="XP_007915129.1">
    <property type="nucleotide sequence ID" value="XM_007916938.1"/>
</dbReference>
<dbReference type="PANTHER" id="PTHR43791:SF97">
    <property type="entry name" value="ALLANTOATE TRANSPORTER, PUTATIVE (AFU_ORTHOLOGUE AFUA_1G14700)-RELATED"/>
    <property type="match status" value="1"/>
</dbReference>
<name>R8BLH1_PHAM7</name>
<protein>
    <submittedName>
        <fullName evidence="6">Putative mfs allantoate transporter protein</fullName>
    </submittedName>
</protein>
<dbReference type="OrthoDB" id="6730379at2759"/>
<dbReference type="GeneID" id="19324834"/>
<dbReference type="GO" id="GO:0022857">
    <property type="term" value="F:transmembrane transporter activity"/>
    <property type="evidence" value="ECO:0007669"/>
    <property type="project" value="TreeGrafter"/>
</dbReference>
<evidence type="ECO:0000256" key="4">
    <source>
        <dbReference type="ARBA" id="ARBA00022989"/>
    </source>
</evidence>
<evidence type="ECO:0000256" key="5">
    <source>
        <dbReference type="ARBA" id="ARBA00023136"/>
    </source>
</evidence>
<dbReference type="SUPFAM" id="SSF103473">
    <property type="entry name" value="MFS general substrate transporter"/>
    <property type="match status" value="1"/>
</dbReference>
<keyword evidence="3" id="KW-0812">Transmembrane</keyword>
<keyword evidence="4" id="KW-1133">Transmembrane helix</keyword>
<organism evidence="6 7">
    <name type="scientific">Phaeoacremonium minimum (strain UCR-PA7)</name>
    <name type="common">Esca disease fungus</name>
    <name type="synonym">Togninia minima</name>
    <dbReference type="NCBI Taxonomy" id="1286976"/>
    <lineage>
        <taxon>Eukaryota</taxon>
        <taxon>Fungi</taxon>
        <taxon>Dikarya</taxon>
        <taxon>Ascomycota</taxon>
        <taxon>Pezizomycotina</taxon>
        <taxon>Sordariomycetes</taxon>
        <taxon>Sordariomycetidae</taxon>
        <taxon>Togniniales</taxon>
        <taxon>Togniniaceae</taxon>
        <taxon>Phaeoacremonium</taxon>
    </lineage>
</organism>
<evidence type="ECO:0000256" key="1">
    <source>
        <dbReference type="ARBA" id="ARBA00004141"/>
    </source>
</evidence>
<reference evidence="7" key="1">
    <citation type="journal article" date="2013" name="Genome Announc.">
        <title>Draft genome sequence of the ascomycete Phaeoacremonium aleophilum strain UCR-PA7, a causal agent of the esca disease complex in grapevines.</title>
        <authorList>
            <person name="Blanco-Ulate B."/>
            <person name="Rolshausen P."/>
            <person name="Cantu D."/>
        </authorList>
    </citation>
    <scope>NUCLEOTIDE SEQUENCE [LARGE SCALE GENOMIC DNA]</scope>
    <source>
        <strain evidence="7">UCR-PA7</strain>
    </source>
</reference>
<dbReference type="InterPro" id="IPR036259">
    <property type="entry name" value="MFS_trans_sf"/>
</dbReference>
<keyword evidence="2" id="KW-0813">Transport</keyword>